<evidence type="ECO:0000256" key="1">
    <source>
        <dbReference type="ARBA" id="ARBA00004651"/>
    </source>
</evidence>
<dbReference type="OrthoDB" id="9805855at2"/>
<feature type="transmembrane region" description="Helical" evidence="8">
    <location>
        <begin position="211"/>
        <end position="237"/>
    </location>
</feature>
<dbReference type="Proteomes" id="UP000190965">
    <property type="component" value="Unassembled WGS sequence"/>
</dbReference>
<dbReference type="PANTHER" id="PTHR43163:SF6">
    <property type="entry name" value="DIPEPTIDE TRANSPORT SYSTEM PERMEASE PROTEIN DPPB-RELATED"/>
    <property type="match status" value="1"/>
</dbReference>
<keyword evidence="5 8" id="KW-1133">Transmembrane helix</keyword>
<keyword evidence="2 8" id="KW-0813">Transport</keyword>
<proteinExistence type="inferred from homology"/>
<reference evidence="10 11" key="1">
    <citation type="submission" date="2016-12" db="EMBL/GenBank/DDBJ databases">
        <title>Draft genome sequences of seven strains of Pseudomonas fluorescens that produce 4-formylaminooxyvinylglycine.</title>
        <authorList>
            <person name="Okrent R.A."/>
            <person name="Manning V.A."/>
            <person name="Trippe K.M."/>
        </authorList>
    </citation>
    <scope>NUCLEOTIDE SEQUENCE [LARGE SCALE GENOMIC DNA]</scope>
    <source>
        <strain evidence="10 11">P5A</strain>
    </source>
</reference>
<evidence type="ECO:0000313" key="10">
    <source>
        <dbReference type="EMBL" id="OPB00953.1"/>
    </source>
</evidence>
<keyword evidence="6 8" id="KW-0472">Membrane</keyword>
<dbReference type="SUPFAM" id="SSF161098">
    <property type="entry name" value="MetI-like"/>
    <property type="match status" value="1"/>
</dbReference>
<evidence type="ECO:0000256" key="4">
    <source>
        <dbReference type="ARBA" id="ARBA00022692"/>
    </source>
</evidence>
<dbReference type="AlphaFoldDB" id="A0A1T2Z8I4"/>
<feature type="transmembrane region" description="Helical" evidence="8">
    <location>
        <begin position="257"/>
        <end position="276"/>
    </location>
</feature>
<feature type="domain" description="ABC transmembrane type-1" evidence="9">
    <location>
        <begin position="79"/>
        <end position="276"/>
    </location>
</feature>
<dbReference type="InterPro" id="IPR045621">
    <property type="entry name" value="BPD_transp_1_N"/>
</dbReference>
<name>A0A1T2Z8I4_PSEFL</name>
<dbReference type="PANTHER" id="PTHR43163">
    <property type="entry name" value="DIPEPTIDE TRANSPORT SYSTEM PERMEASE PROTEIN DPPB-RELATED"/>
    <property type="match status" value="1"/>
</dbReference>
<keyword evidence="3" id="KW-1003">Cell membrane</keyword>
<evidence type="ECO:0000256" key="7">
    <source>
        <dbReference type="ARBA" id="ARBA00024202"/>
    </source>
</evidence>
<organism evidence="10 11">
    <name type="scientific">Pseudomonas fluorescens</name>
    <dbReference type="NCBI Taxonomy" id="294"/>
    <lineage>
        <taxon>Bacteria</taxon>
        <taxon>Pseudomonadati</taxon>
        <taxon>Pseudomonadota</taxon>
        <taxon>Gammaproteobacteria</taxon>
        <taxon>Pseudomonadales</taxon>
        <taxon>Pseudomonadaceae</taxon>
        <taxon>Pseudomonas</taxon>
    </lineage>
</organism>
<evidence type="ECO:0000256" key="3">
    <source>
        <dbReference type="ARBA" id="ARBA00022475"/>
    </source>
</evidence>
<keyword evidence="4 8" id="KW-0812">Transmembrane</keyword>
<evidence type="ECO:0000259" key="9">
    <source>
        <dbReference type="PROSITE" id="PS50928"/>
    </source>
</evidence>
<dbReference type="InterPro" id="IPR035906">
    <property type="entry name" value="MetI-like_sf"/>
</dbReference>
<accession>A0A1T2Z8I4</accession>
<dbReference type="CDD" id="cd06261">
    <property type="entry name" value="TM_PBP2"/>
    <property type="match status" value="1"/>
</dbReference>
<protein>
    <submittedName>
        <fullName evidence="10">ABC transporter permease</fullName>
    </submittedName>
</protein>
<evidence type="ECO:0000256" key="6">
    <source>
        <dbReference type="ARBA" id="ARBA00023136"/>
    </source>
</evidence>
<evidence type="ECO:0000256" key="2">
    <source>
        <dbReference type="ARBA" id="ARBA00022448"/>
    </source>
</evidence>
<dbReference type="PROSITE" id="PS50928">
    <property type="entry name" value="ABC_TM1"/>
    <property type="match status" value="1"/>
</dbReference>
<dbReference type="Pfam" id="PF19300">
    <property type="entry name" value="BPD_transp_1_N"/>
    <property type="match status" value="1"/>
</dbReference>
<comment type="similarity">
    <text evidence="7">Belongs to the binding-protein-dependent transport system permease family. OppBC subfamily.</text>
</comment>
<feature type="transmembrane region" description="Helical" evidence="8">
    <location>
        <begin position="153"/>
        <end position="175"/>
    </location>
</feature>
<evidence type="ECO:0000256" key="8">
    <source>
        <dbReference type="RuleBase" id="RU363032"/>
    </source>
</evidence>
<dbReference type="Pfam" id="PF00528">
    <property type="entry name" value="BPD_transp_1"/>
    <property type="match status" value="1"/>
</dbReference>
<dbReference type="GO" id="GO:0005886">
    <property type="term" value="C:plasma membrane"/>
    <property type="evidence" value="ECO:0007669"/>
    <property type="project" value="UniProtKB-SubCell"/>
</dbReference>
<gene>
    <name evidence="10" type="ORF">BFW87_00680</name>
</gene>
<dbReference type="RefSeq" id="WP_078738086.1">
    <property type="nucleotide sequence ID" value="NZ_MSDF01000001.1"/>
</dbReference>
<evidence type="ECO:0000313" key="11">
    <source>
        <dbReference type="Proteomes" id="UP000190965"/>
    </source>
</evidence>
<feature type="transmembrane region" description="Helical" evidence="8">
    <location>
        <begin position="115"/>
        <end position="141"/>
    </location>
</feature>
<comment type="subcellular location">
    <subcellularLocation>
        <location evidence="1 8">Cell membrane</location>
        <topology evidence="1 8">Multi-pass membrane protein</topology>
    </subcellularLocation>
</comment>
<dbReference type="GO" id="GO:0055085">
    <property type="term" value="P:transmembrane transport"/>
    <property type="evidence" value="ECO:0007669"/>
    <property type="project" value="InterPro"/>
</dbReference>
<comment type="caution">
    <text evidence="10">The sequence shown here is derived from an EMBL/GenBank/DDBJ whole genome shotgun (WGS) entry which is preliminary data.</text>
</comment>
<evidence type="ECO:0000256" key="5">
    <source>
        <dbReference type="ARBA" id="ARBA00022989"/>
    </source>
</evidence>
<dbReference type="InterPro" id="IPR000515">
    <property type="entry name" value="MetI-like"/>
</dbReference>
<dbReference type="EMBL" id="MSDF01000001">
    <property type="protein sequence ID" value="OPB00953.1"/>
    <property type="molecule type" value="Genomic_DNA"/>
</dbReference>
<feature type="transmembrane region" description="Helical" evidence="8">
    <location>
        <begin position="81"/>
        <end position="103"/>
    </location>
</feature>
<sequence length="290" mass="31322">MLFISILTFSVSHLAGDPASAIAGREASAEDIAKVRQFYGFDRPIAIQYLDWAVDALHGDFGQSYHYRQPVSFLISERVPITLILGVSGLLIALLVGVPLGVLGAVWQDSVIDRFVVLLAAIGQALPSFWLALVGMVIFGVTLRWVPISGSGGVMNFVLPSLVLGIFAMPAILRLTRSELIEALRSDYVRTARAKGLRPARIVIRHSLRNVVPAIISISSIQLGSLLGGSIVIEQVFALQGIGWLGYDATVRSDLPVLQALTILVSAFYVALTLIADVMKAFFDPRIGIK</sequence>
<dbReference type="Gene3D" id="1.10.3720.10">
    <property type="entry name" value="MetI-like"/>
    <property type="match status" value="1"/>
</dbReference>